<dbReference type="AlphaFoldDB" id="A0A210QT71"/>
<feature type="chain" id="PRO_5013075186" evidence="1">
    <location>
        <begin position="23"/>
        <end position="189"/>
    </location>
</feature>
<feature type="signal peptide" evidence="1">
    <location>
        <begin position="1"/>
        <end position="22"/>
    </location>
</feature>
<evidence type="ECO:0000256" key="1">
    <source>
        <dbReference type="SAM" id="SignalP"/>
    </source>
</evidence>
<dbReference type="PROSITE" id="PS51257">
    <property type="entry name" value="PROKAR_LIPOPROTEIN"/>
    <property type="match status" value="1"/>
</dbReference>
<dbReference type="EMBL" id="NEDP02002040">
    <property type="protein sequence ID" value="OWF51900.1"/>
    <property type="molecule type" value="Genomic_DNA"/>
</dbReference>
<proteinExistence type="predicted"/>
<reference evidence="2 3" key="1">
    <citation type="journal article" date="2017" name="Nat. Ecol. Evol.">
        <title>Scallop genome provides insights into evolution of bilaterian karyotype and development.</title>
        <authorList>
            <person name="Wang S."/>
            <person name="Zhang J."/>
            <person name="Jiao W."/>
            <person name="Li J."/>
            <person name="Xun X."/>
            <person name="Sun Y."/>
            <person name="Guo X."/>
            <person name="Huan P."/>
            <person name="Dong B."/>
            <person name="Zhang L."/>
            <person name="Hu X."/>
            <person name="Sun X."/>
            <person name="Wang J."/>
            <person name="Zhao C."/>
            <person name="Wang Y."/>
            <person name="Wang D."/>
            <person name="Huang X."/>
            <person name="Wang R."/>
            <person name="Lv J."/>
            <person name="Li Y."/>
            <person name="Zhang Z."/>
            <person name="Liu B."/>
            <person name="Lu W."/>
            <person name="Hui Y."/>
            <person name="Liang J."/>
            <person name="Zhou Z."/>
            <person name="Hou R."/>
            <person name="Li X."/>
            <person name="Liu Y."/>
            <person name="Li H."/>
            <person name="Ning X."/>
            <person name="Lin Y."/>
            <person name="Zhao L."/>
            <person name="Xing Q."/>
            <person name="Dou J."/>
            <person name="Li Y."/>
            <person name="Mao J."/>
            <person name="Guo H."/>
            <person name="Dou H."/>
            <person name="Li T."/>
            <person name="Mu C."/>
            <person name="Jiang W."/>
            <person name="Fu Q."/>
            <person name="Fu X."/>
            <person name="Miao Y."/>
            <person name="Liu J."/>
            <person name="Yu Q."/>
            <person name="Li R."/>
            <person name="Liao H."/>
            <person name="Li X."/>
            <person name="Kong Y."/>
            <person name="Jiang Z."/>
            <person name="Chourrout D."/>
            <person name="Li R."/>
            <person name="Bao Z."/>
        </authorList>
    </citation>
    <scope>NUCLEOTIDE SEQUENCE [LARGE SCALE GENOMIC DNA]</scope>
    <source>
        <strain evidence="2 3">PY_sf001</strain>
    </source>
</reference>
<sequence>MDSSKVLTTVCVLAIIMGSVTSQSCTETYPCFTKLGTFVDGFNDLKSVLKSGKKADVGGNVLDDVKDILPGNTLDELSSRMEQFTSCIFDVFKSCGNETTSLIKSIRKQIQSAPPPQNSSGHLQKEPGSLQTVYAHSLAGAVDTVNDVVDGLGNGYEYNYSSGCVKLESWPLLGVIAVLISSGLKQIQQ</sequence>
<name>A0A210QT71_MIZYE</name>
<protein>
    <submittedName>
        <fullName evidence="2">Uncharacterized protein</fullName>
    </submittedName>
</protein>
<keyword evidence="3" id="KW-1185">Reference proteome</keyword>
<evidence type="ECO:0000313" key="3">
    <source>
        <dbReference type="Proteomes" id="UP000242188"/>
    </source>
</evidence>
<dbReference type="Proteomes" id="UP000242188">
    <property type="component" value="Unassembled WGS sequence"/>
</dbReference>
<gene>
    <name evidence="2" type="ORF">KP79_PYT20722</name>
</gene>
<evidence type="ECO:0000313" key="2">
    <source>
        <dbReference type="EMBL" id="OWF51900.1"/>
    </source>
</evidence>
<accession>A0A210QT71</accession>
<organism evidence="2 3">
    <name type="scientific">Mizuhopecten yessoensis</name>
    <name type="common">Japanese scallop</name>
    <name type="synonym">Patinopecten yessoensis</name>
    <dbReference type="NCBI Taxonomy" id="6573"/>
    <lineage>
        <taxon>Eukaryota</taxon>
        <taxon>Metazoa</taxon>
        <taxon>Spiralia</taxon>
        <taxon>Lophotrochozoa</taxon>
        <taxon>Mollusca</taxon>
        <taxon>Bivalvia</taxon>
        <taxon>Autobranchia</taxon>
        <taxon>Pteriomorphia</taxon>
        <taxon>Pectinida</taxon>
        <taxon>Pectinoidea</taxon>
        <taxon>Pectinidae</taxon>
        <taxon>Mizuhopecten</taxon>
    </lineage>
</organism>
<comment type="caution">
    <text evidence="2">The sequence shown here is derived from an EMBL/GenBank/DDBJ whole genome shotgun (WGS) entry which is preliminary data.</text>
</comment>
<keyword evidence="1" id="KW-0732">Signal</keyword>